<dbReference type="AlphaFoldDB" id="A0A940N651"/>
<gene>
    <name evidence="2" type="ORF">J5Y10_23725</name>
</gene>
<organism evidence="2 3">
    <name type="scientific">Roseomonas indoligenes</name>
    <dbReference type="NCBI Taxonomy" id="2820811"/>
    <lineage>
        <taxon>Bacteria</taxon>
        <taxon>Pseudomonadati</taxon>
        <taxon>Pseudomonadota</taxon>
        <taxon>Alphaproteobacteria</taxon>
        <taxon>Acetobacterales</taxon>
        <taxon>Roseomonadaceae</taxon>
        <taxon>Roseomonas</taxon>
    </lineage>
</organism>
<name>A0A940N651_9PROT</name>
<feature type="domain" description="PD-(D/E)XK nuclease-like" evidence="1">
    <location>
        <begin position="25"/>
        <end position="313"/>
    </location>
</feature>
<dbReference type="EMBL" id="JAGIZA010000022">
    <property type="protein sequence ID" value="MBP0495815.1"/>
    <property type="molecule type" value="Genomic_DNA"/>
</dbReference>
<reference evidence="2" key="1">
    <citation type="submission" date="2021-03" db="EMBL/GenBank/DDBJ databases">
        <authorList>
            <person name="So Y."/>
        </authorList>
    </citation>
    <scope>NUCLEOTIDE SEQUENCE</scope>
    <source>
        <strain evidence="2">SG15</strain>
    </source>
</reference>
<comment type="caution">
    <text evidence="2">The sequence shown here is derived from an EMBL/GenBank/DDBJ whole genome shotgun (WGS) entry which is preliminary data.</text>
</comment>
<dbReference type="InterPro" id="IPR048822">
    <property type="entry name" value="PDDEXK_13"/>
</dbReference>
<dbReference type="Proteomes" id="UP000677537">
    <property type="component" value="Unassembled WGS sequence"/>
</dbReference>
<evidence type="ECO:0000313" key="2">
    <source>
        <dbReference type="EMBL" id="MBP0495815.1"/>
    </source>
</evidence>
<dbReference type="Pfam" id="PF20796">
    <property type="entry name" value="PDDEXK_13"/>
    <property type="match status" value="1"/>
</dbReference>
<keyword evidence="3" id="KW-1185">Reference proteome</keyword>
<evidence type="ECO:0000313" key="3">
    <source>
        <dbReference type="Proteomes" id="UP000677537"/>
    </source>
</evidence>
<proteinExistence type="predicted"/>
<dbReference type="RefSeq" id="WP_209376613.1">
    <property type="nucleotide sequence ID" value="NZ_JAGIZA010000022.1"/>
</dbReference>
<evidence type="ECO:0000259" key="1">
    <source>
        <dbReference type="Pfam" id="PF20796"/>
    </source>
</evidence>
<accession>A0A940N651</accession>
<sequence>MRHDHSFVPLLPEALLRRHRCHEPTDTRFRAAARLAQSLWREQQGLPCGRVTNPDTGRHRPLGSRLTGAAAKAGASFLDPTLVPLVRRELAWREPGAVIEERRLWGNLLSSQALAFSLFLPLKRDLALATKLLGGLFPDLVGIVTGILLEHSPGRGHPALTADRTAFDVLVRCTTPTGRRAFLAIEVKYSEAPGGAAASPYPPYDGLSRTAGIYRDPDGAVLRSGILGQFWRQQLLAAAMLRQGLYETGRVVVLAPAPNADAWRALEGYADQLKSPEPAVSGFEALPLEAFVLALAKAGADAVAEPIARRYLDLSPVYAALDRHLEGGTPPDGKETPADAG</sequence>
<protein>
    <recommendedName>
        <fullName evidence="1">PD-(D/E)XK nuclease-like domain-containing protein</fullName>
    </recommendedName>
</protein>